<gene>
    <name evidence="1" type="ORF">BDN70DRAFT_355426</name>
</gene>
<reference evidence="1" key="1">
    <citation type="submission" date="2020-11" db="EMBL/GenBank/DDBJ databases">
        <authorList>
            <consortium name="DOE Joint Genome Institute"/>
            <person name="Ahrendt S."/>
            <person name="Riley R."/>
            <person name="Andreopoulos W."/>
            <person name="Labutti K."/>
            <person name="Pangilinan J."/>
            <person name="Ruiz-Duenas F.J."/>
            <person name="Barrasa J.M."/>
            <person name="Sanchez-Garcia M."/>
            <person name="Camarero S."/>
            <person name="Miyauchi S."/>
            <person name="Serrano A."/>
            <person name="Linde D."/>
            <person name="Babiker R."/>
            <person name="Drula E."/>
            <person name="Ayuso-Fernandez I."/>
            <person name="Pacheco R."/>
            <person name="Padilla G."/>
            <person name="Ferreira P."/>
            <person name="Barriuso J."/>
            <person name="Kellner H."/>
            <person name="Castanera R."/>
            <person name="Alfaro M."/>
            <person name="Ramirez L."/>
            <person name="Pisabarro A.G."/>
            <person name="Kuo A."/>
            <person name="Tritt A."/>
            <person name="Lipzen A."/>
            <person name="He G."/>
            <person name="Yan M."/>
            <person name="Ng V."/>
            <person name="Cullen D."/>
            <person name="Martin F."/>
            <person name="Rosso M.-N."/>
            <person name="Henrissat B."/>
            <person name="Hibbett D."/>
            <person name="Martinez A.T."/>
            <person name="Grigoriev I.V."/>
        </authorList>
    </citation>
    <scope>NUCLEOTIDE SEQUENCE</scope>
    <source>
        <strain evidence="1">CIRM-BRFM 674</strain>
    </source>
</reference>
<dbReference type="EMBL" id="MU155417">
    <property type="protein sequence ID" value="KAF9473768.1"/>
    <property type="molecule type" value="Genomic_DNA"/>
</dbReference>
<protein>
    <submittedName>
        <fullName evidence="1">Uncharacterized protein</fullName>
    </submittedName>
</protein>
<accession>A0A9P6CVP0</accession>
<keyword evidence="2" id="KW-1185">Reference proteome</keyword>
<comment type="caution">
    <text evidence="1">The sequence shown here is derived from an EMBL/GenBank/DDBJ whole genome shotgun (WGS) entry which is preliminary data.</text>
</comment>
<dbReference type="Proteomes" id="UP000807469">
    <property type="component" value="Unassembled WGS sequence"/>
</dbReference>
<proteinExistence type="predicted"/>
<name>A0A9P6CVP0_9AGAR</name>
<dbReference type="AlphaFoldDB" id="A0A9P6CVP0"/>
<evidence type="ECO:0000313" key="1">
    <source>
        <dbReference type="EMBL" id="KAF9473768.1"/>
    </source>
</evidence>
<evidence type="ECO:0000313" key="2">
    <source>
        <dbReference type="Proteomes" id="UP000807469"/>
    </source>
</evidence>
<organism evidence="1 2">
    <name type="scientific">Pholiota conissans</name>
    <dbReference type="NCBI Taxonomy" id="109636"/>
    <lineage>
        <taxon>Eukaryota</taxon>
        <taxon>Fungi</taxon>
        <taxon>Dikarya</taxon>
        <taxon>Basidiomycota</taxon>
        <taxon>Agaricomycotina</taxon>
        <taxon>Agaricomycetes</taxon>
        <taxon>Agaricomycetidae</taxon>
        <taxon>Agaricales</taxon>
        <taxon>Agaricineae</taxon>
        <taxon>Strophariaceae</taxon>
        <taxon>Pholiota</taxon>
    </lineage>
</organism>
<sequence length="168" mass="19423">MTSLFHKHLPLCKPSSPFVQQVLLFSDHDTLLLSALQFPPNHILTRLNNMPAVAYLKDQFAIKHTPPNLLLEAVMEAVRAYNFDATWNFVIVSALHHSRDDWSRQEPAHLTARAFDKRGNHRGAIHLFTHQAVRPTFWAAWRVGHGGWKDVKFGSEEFQDRLVYIYRA</sequence>